<keyword evidence="3" id="KW-0175">Coiled coil</keyword>
<dbReference type="CDD" id="cd20184">
    <property type="entry name" value="M34_peptidase_like"/>
    <property type="match status" value="1"/>
</dbReference>
<evidence type="ECO:0000256" key="3">
    <source>
        <dbReference type="SAM" id="Coils"/>
    </source>
</evidence>
<dbReference type="Pfam" id="PF07737">
    <property type="entry name" value="ATLF"/>
    <property type="match status" value="1"/>
</dbReference>
<accession>A0A1I0ETC0</accession>
<dbReference type="PROSITE" id="PS51995">
    <property type="entry name" value="ATLF"/>
    <property type="match status" value="1"/>
</dbReference>
<organism evidence="5 6">
    <name type="scientific">Enterocloster lavalensis</name>
    <dbReference type="NCBI Taxonomy" id="460384"/>
    <lineage>
        <taxon>Bacteria</taxon>
        <taxon>Bacillati</taxon>
        <taxon>Bacillota</taxon>
        <taxon>Clostridia</taxon>
        <taxon>Lachnospirales</taxon>
        <taxon>Lachnospiraceae</taxon>
        <taxon>Enterocloster</taxon>
    </lineage>
</organism>
<dbReference type="InterPro" id="IPR024079">
    <property type="entry name" value="MetalloPept_cat_dom_sf"/>
</dbReference>
<evidence type="ECO:0000313" key="5">
    <source>
        <dbReference type="EMBL" id="SET48625.1"/>
    </source>
</evidence>
<name>A0A1I0ETC0_9FIRM</name>
<proteinExistence type="predicted"/>
<dbReference type="InterPro" id="IPR047568">
    <property type="entry name" value="ATLF-like_dom"/>
</dbReference>
<evidence type="ECO:0000256" key="1">
    <source>
        <dbReference type="ARBA" id="ARBA00004613"/>
    </source>
</evidence>
<dbReference type="InterPro" id="IPR014781">
    <property type="entry name" value="Anthrax_toxin_lethal/edema_N/C"/>
</dbReference>
<dbReference type="SUPFAM" id="SSF55486">
    <property type="entry name" value="Metalloproteases ('zincins'), catalytic domain"/>
    <property type="match status" value="1"/>
</dbReference>
<evidence type="ECO:0000313" key="6">
    <source>
        <dbReference type="Proteomes" id="UP000198508"/>
    </source>
</evidence>
<gene>
    <name evidence="5" type="ORF">SAMN05216313_10728</name>
</gene>
<dbReference type="GO" id="GO:0008237">
    <property type="term" value="F:metallopeptidase activity"/>
    <property type="evidence" value="ECO:0007669"/>
    <property type="project" value="InterPro"/>
</dbReference>
<dbReference type="Gene3D" id="3.40.390.10">
    <property type="entry name" value="Collagenase (Catalytic Domain)"/>
    <property type="match status" value="1"/>
</dbReference>
<dbReference type="RefSeq" id="WP_092362432.1">
    <property type="nucleotide sequence ID" value="NZ_FOIM01000007.1"/>
</dbReference>
<evidence type="ECO:0000256" key="2">
    <source>
        <dbReference type="ARBA" id="ARBA00022525"/>
    </source>
</evidence>
<feature type="domain" description="ATLF-like" evidence="4">
    <location>
        <begin position="133"/>
        <end position="311"/>
    </location>
</feature>
<dbReference type="Proteomes" id="UP000198508">
    <property type="component" value="Unassembled WGS sequence"/>
</dbReference>
<comment type="subcellular location">
    <subcellularLocation>
        <location evidence="1">Secreted</location>
    </subcellularLocation>
</comment>
<keyword evidence="2" id="KW-0964">Secreted</keyword>
<reference evidence="6" key="1">
    <citation type="submission" date="2016-10" db="EMBL/GenBank/DDBJ databases">
        <authorList>
            <person name="Varghese N."/>
            <person name="Submissions S."/>
        </authorList>
    </citation>
    <scope>NUCLEOTIDE SEQUENCE [LARGE SCALE GENOMIC DNA]</scope>
    <source>
        <strain evidence="6">NLAE-zl-G277</strain>
    </source>
</reference>
<dbReference type="GO" id="GO:0005576">
    <property type="term" value="C:extracellular region"/>
    <property type="evidence" value="ECO:0007669"/>
    <property type="project" value="UniProtKB-SubCell"/>
</dbReference>
<protein>
    <recommendedName>
        <fullName evidence="4">ATLF-like domain-containing protein</fullName>
    </recommendedName>
</protein>
<dbReference type="STRING" id="460384.SAMN05216313_10728"/>
<evidence type="ECO:0000259" key="4">
    <source>
        <dbReference type="PROSITE" id="PS51995"/>
    </source>
</evidence>
<sequence length="321" mass="37377">MSSKRAWIERLILVLLAVAAAGSFAVHMKNARFASQAEMEFTEAARIRQEVEEQLSTVKGQRKAMEGEQLQLEEQSALRAQEEYHWDDILTFYQDAKMKIELHGESGNDIMKGLSTIQESERMQNLVLKMDDYEIQDGKIVLDNGLTIINKGVDDRYMPLCVLYLNYVPQRILDKMVSQGWKIYLIPGVVGTGTYNGEEESYAGITYYDDYKIEIGIEDEDYYPIRGVLLHEIGHVLDFIEGFPSQKRVFDSCYKKEKELFKGALDIEREEYASRENREYFAEAIQMYWLQDEYLKYNCPDTYNYLVELTAKWADEPDNQN</sequence>
<dbReference type="EMBL" id="FOIM01000007">
    <property type="protein sequence ID" value="SET48625.1"/>
    <property type="molecule type" value="Genomic_DNA"/>
</dbReference>
<keyword evidence="6" id="KW-1185">Reference proteome</keyword>
<dbReference type="AlphaFoldDB" id="A0A1I0ETC0"/>
<feature type="coiled-coil region" evidence="3">
    <location>
        <begin position="34"/>
        <end position="68"/>
    </location>
</feature>